<dbReference type="InterPro" id="IPR055123">
    <property type="entry name" value="SpnB-like_Rossmann"/>
</dbReference>
<dbReference type="Gene3D" id="3.40.47.10">
    <property type="match status" value="1"/>
</dbReference>
<accession>A0A4D4JU43</accession>
<dbReference type="InterPro" id="IPR057326">
    <property type="entry name" value="KR_dom"/>
</dbReference>
<dbReference type="SMART" id="SM01294">
    <property type="entry name" value="PKS_PP_betabranch"/>
    <property type="match status" value="1"/>
</dbReference>
<dbReference type="InterPro" id="IPR049552">
    <property type="entry name" value="PKS_DH_N"/>
</dbReference>
<dbReference type="SMART" id="SM00822">
    <property type="entry name" value="PKS_KR"/>
    <property type="match status" value="1"/>
</dbReference>
<dbReference type="InterPro" id="IPR018201">
    <property type="entry name" value="Ketoacyl_synth_AS"/>
</dbReference>
<keyword evidence="7" id="KW-0012">Acyltransferase</keyword>
<dbReference type="FunFam" id="1.10.1200.10:FF:000007">
    <property type="entry name" value="Probable polyketide synthase pks17"/>
    <property type="match status" value="1"/>
</dbReference>
<evidence type="ECO:0000256" key="8">
    <source>
        <dbReference type="PROSITE-ProRule" id="PRU01363"/>
    </source>
</evidence>
<dbReference type="PANTHER" id="PTHR43775">
    <property type="entry name" value="FATTY ACID SYNTHASE"/>
    <property type="match status" value="1"/>
</dbReference>
<keyword evidence="14" id="KW-1185">Reference proteome</keyword>
<dbReference type="SMART" id="SM00826">
    <property type="entry name" value="PKS_DH"/>
    <property type="match status" value="1"/>
</dbReference>
<feature type="compositionally biased region" description="Low complexity" evidence="9">
    <location>
        <begin position="1598"/>
        <end position="1611"/>
    </location>
</feature>
<dbReference type="Gene3D" id="3.30.70.3290">
    <property type="match status" value="1"/>
</dbReference>
<evidence type="ECO:0000256" key="5">
    <source>
        <dbReference type="ARBA" id="ARBA00023194"/>
    </source>
</evidence>
<keyword evidence="3" id="KW-0597">Phosphoprotein</keyword>
<keyword evidence="4" id="KW-0808">Transferase</keyword>
<dbReference type="PROSITE" id="PS50075">
    <property type="entry name" value="CARRIER"/>
    <property type="match status" value="1"/>
</dbReference>
<dbReference type="GO" id="GO:0004315">
    <property type="term" value="F:3-oxoacyl-[acyl-carrier-protein] synthase activity"/>
    <property type="evidence" value="ECO:0007669"/>
    <property type="project" value="InterPro"/>
</dbReference>
<comment type="pathway">
    <text evidence="1">Antibiotic biosynthesis.</text>
</comment>
<dbReference type="InterPro" id="IPR020807">
    <property type="entry name" value="PKS_DH"/>
</dbReference>
<keyword evidence="2" id="KW-0596">Phosphopantetheine</keyword>
<dbReference type="Gene3D" id="1.10.1200.10">
    <property type="entry name" value="ACP-like"/>
    <property type="match status" value="1"/>
</dbReference>
<dbReference type="FunFam" id="3.40.366.10:FF:000002">
    <property type="entry name" value="Probable polyketide synthase 2"/>
    <property type="match status" value="1"/>
</dbReference>
<evidence type="ECO:0000313" key="14">
    <source>
        <dbReference type="Proteomes" id="UP000299290"/>
    </source>
</evidence>
<dbReference type="SUPFAM" id="SSF51735">
    <property type="entry name" value="NAD(P)-binding Rossmann-fold domains"/>
    <property type="match status" value="2"/>
</dbReference>
<dbReference type="InterPro" id="IPR036291">
    <property type="entry name" value="NAD(P)-bd_dom_sf"/>
</dbReference>
<dbReference type="SMART" id="SM00823">
    <property type="entry name" value="PKS_PP"/>
    <property type="match status" value="1"/>
</dbReference>
<feature type="domain" description="Ketosynthase family 3 (KS3)" evidence="11">
    <location>
        <begin position="1"/>
        <end position="314"/>
    </location>
</feature>
<dbReference type="Pfam" id="PF08659">
    <property type="entry name" value="KR"/>
    <property type="match status" value="1"/>
</dbReference>
<dbReference type="PROSITE" id="PS52019">
    <property type="entry name" value="PKS_MFAS_DH"/>
    <property type="match status" value="1"/>
</dbReference>
<dbReference type="InterPro" id="IPR014031">
    <property type="entry name" value="Ketoacyl_synth_C"/>
</dbReference>
<dbReference type="InterPro" id="IPR016039">
    <property type="entry name" value="Thiolase-like"/>
</dbReference>
<dbReference type="InterPro" id="IPR020841">
    <property type="entry name" value="PKS_Beta-ketoAc_synthase_dom"/>
</dbReference>
<dbReference type="InterPro" id="IPR049900">
    <property type="entry name" value="PKS_mFAS_DH"/>
</dbReference>
<evidence type="ECO:0000256" key="1">
    <source>
        <dbReference type="ARBA" id="ARBA00004792"/>
    </source>
</evidence>
<evidence type="ECO:0000259" key="11">
    <source>
        <dbReference type="PROSITE" id="PS52004"/>
    </source>
</evidence>
<dbReference type="InterPro" id="IPR036736">
    <property type="entry name" value="ACP-like_sf"/>
</dbReference>
<dbReference type="PANTHER" id="PTHR43775:SF51">
    <property type="entry name" value="INACTIVE PHENOLPHTHIOCEROL SYNTHESIS POLYKETIDE SYNTHASE TYPE I PKS1-RELATED"/>
    <property type="match status" value="1"/>
</dbReference>
<dbReference type="SMART" id="SM00827">
    <property type="entry name" value="PKS_AT"/>
    <property type="match status" value="1"/>
</dbReference>
<dbReference type="Gene3D" id="3.10.129.110">
    <property type="entry name" value="Polyketide synthase dehydratase"/>
    <property type="match status" value="1"/>
</dbReference>
<dbReference type="SMART" id="SM00825">
    <property type="entry name" value="PKS_KS"/>
    <property type="match status" value="1"/>
</dbReference>
<dbReference type="PROSITE" id="PS00012">
    <property type="entry name" value="PHOSPHOPANTETHEINE"/>
    <property type="match status" value="1"/>
</dbReference>
<dbReference type="Pfam" id="PF00550">
    <property type="entry name" value="PP-binding"/>
    <property type="match status" value="1"/>
</dbReference>
<dbReference type="InterPro" id="IPR049551">
    <property type="entry name" value="PKS_DH_C"/>
</dbReference>
<dbReference type="Pfam" id="PF16197">
    <property type="entry name" value="KAsynt_C_assoc"/>
    <property type="match status" value="1"/>
</dbReference>
<dbReference type="PROSITE" id="PS00606">
    <property type="entry name" value="KS3_1"/>
    <property type="match status" value="1"/>
</dbReference>
<feature type="region of interest" description="N-terminal hotdog fold" evidence="8">
    <location>
        <begin position="760"/>
        <end position="880"/>
    </location>
</feature>
<dbReference type="InterPro" id="IPR020806">
    <property type="entry name" value="PKS_PP-bd"/>
</dbReference>
<dbReference type="SUPFAM" id="SSF52151">
    <property type="entry name" value="FabD/lysophospholipase-like"/>
    <property type="match status" value="1"/>
</dbReference>
<evidence type="ECO:0000256" key="6">
    <source>
        <dbReference type="ARBA" id="ARBA00023268"/>
    </source>
</evidence>
<evidence type="ECO:0000259" key="12">
    <source>
        <dbReference type="PROSITE" id="PS52019"/>
    </source>
</evidence>
<dbReference type="Pfam" id="PF00109">
    <property type="entry name" value="ketoacyl-synt"/>
    <property type="match status" value="1"/>
</dbReference>
<dbReference type="Gene3D" id="3.40.50.720">
    <property type="entry name" value="NAD(P)-binding Rossmann-like Domain"/>
    <property type="match status" value="1"/>
</dbReference>
<keyword evidence="6" id="KW-0511">Multifunctional enzyme</keyword>
<evidence type="ECO:0000256" key="2">
    <source>
        <dbReference type="ARBA" id="ARBA00022450"/>
    </source>
</evidence>
<organism evidence="13 14">
    <name type="scientific">Streptomyces antimycoticus</name>
    <dbReference type="NCBI Taxonomy" id="68175"/>
    <lineage>
        <taxon>Bacteria</taxon>
        <taxon>Bacillati</taxon>
        <taxon>Actinomycetota</taxon>
        <taxon>Actinomycetes</taxon>
        <taxon>Kitasatosporales</taxon>
        <taxon>Streptomycetaceae</taxon>
        <taxon>Streptomyces</taxon>
        <taxon>Streptomyces violaceusniger group</taxon>
    </lineage>
</organism>
<dbReference type="GO" id="GO:0031177">
    <property type="term" value="F:phosphopantetheine binding"/>
    <property type="evidence" value="ECO:0007669"/>
    <property type="project" value="InterPro"/>
</dbReference>
<evidence type="ECO:0000259" key="10">
    <source>
        <dbReference type="PROSITE" id="PS50075"/>
    </source>
</evidence>
<name>A0A4D4JU43_9ACTN</name>
<dbReference type="InterPro" id="IPR014030">
    <property type="entry name" value="Ketoacyl_synth_N"/>
</dbReference>
<protein>
    <submittedName>
        <fullName evidence="13">Uncharacterized protein</fullName>
    </submittedName>
</protein>
<proteinExistence type="predicted"/>
<evidence type="ECO:0000256" key="7">
    <source>
        <dbReference type="ARBA" id="ARBA00023315"/>
    </source>
</evidence>
<evidence type="ECO:0000313" key="13">
    <source>
        <dbReference type="EMBL" id="GDY40225.1"/>
    </source>
</evidence>
<dbReference type="SUPFAM" id="SSF55048">
    <property type="entry name" value="Probable ACP-binding domain of malonyl-CoA ACP transacylase"/>
    <property type="match status" value="1"/>
</dbReference>
<dbReference type="CDD" id="cd00833">
    <property type="entry name" value="PKS"/>
    <property type="match status" value="1"/>
</dbReference>
<dbReference type="InterPro" id="IPR009081">
    <property type="entry name" value="PP-bd_ACP"/>
</dbReference>
<comment type="caution">
    <text evidence="13">The sequence shown here is derived from an EMBL/GenBank/DDBJ whole genome shotgun (WGS) entry which is preliminary data.</text>
</comment>
<evidence type="ECO:0000256" key="9">
    <source>
        <dbReference type="SAM" id="MobiDB-lite"/>
    </source>
</evidence>
<dbReference type="InterPro" id="IPR006162">
    <property type="entry name" value="Ppantetheine_attach_site"/>
</dbReference>
<feature type="region of interest" description="C-terminal hotdog fold" evidence="8">
    <location>
        <begin position="891"/>
        <end position="1030"/>
    </location>
</feature>
<dbReference type="CDD" id="cd08956">
    <property type="entry name" value="KR_3_FAS_SDR_x"/>
    <property type="match status" value="1"/>
</dbReference>
<dbReference type="Pfam" id="PF14765">
    <property type="entry name" value="PS-DH"/>
    <property type="match status" value="1"/>
</dbReference>
<gene>
    <name evidence="13" type="ORF">SANT12839_011070</name>
</gene>
<dbReference type="Proteomes" id="UP000299290">
    <property type="component" value="Unassembled WGS sequence"/>
</dbReference>
<evidence type="ECO:0000256" key="4">
    <source>
        <dbReference type="ARBA" id="ARBA00022679"/>
    </source>
</evidence>
<dbReference type="GO" id="GO:0006633">
    <property type="term" value="P:fatty acid biosynthetic process"/>
    <property type="evidence" value="ECO:0007669"/>
    <property type="project" value="InterPro"/>
</dbReference>
<dbReference type="GO" id="GO:0004312">
    <property type="term" value="F:fatty acid synthase activity"/>
    <property type="evidence" value="ECO:0007669"/>
    <property type="project" value="TreeGrafter"/>
</dbReference>
<dbReference type="GO" id="GO:0017000">
    <property type="term" value="P:antibiotic biosynthetic process"/>
    <property type="evidence" value="ECO:0007669"/>
    <property type="project" value="UniProtKB-KW"/>
</dbReference>
<dbReference type="InterPro" id="IPR050091">
    <property type="entry name" value="PKS_NRPS_Biosynth_Enz"/>
</dbReference>
<dbReference type="Pfam" id="PF21089">
    <property type="entry name" value="PKS_DH_N"/>
    <property type="match status" value="1"/>
</dbReference>
<dbReference type="InterPro" id="IPR016036">
    <property type="entry name" value="Malonyl_transacylase_ACP-bd"/>
</dbReference>
<dbReference type="Gene3D" id="3.40.366.10">
    <property type="entry name" value="Malonyl-Coenzyme A Acyl Carrier Protein, domain 2"/>
    <property type="match status" value="1"/>
</dbReference>
<dbReference type="InterPro" id="IPR042104">
    <property type="entry name" value="PKS_dehydratase_sf"/>
</dbReference>
<evidence type="ECO:0000256" key="3">
    <source>
        <dbReference type="ARBA" id="ARBA00022553"/>
    </source>
</evidence>
<feature type="active site" description="Proton donor; for dehydratase activity" evidence="8">
    <location>
        <position position="952"/>
    </location>
</feature>
<reference evidence="13 14" key="1">
    <citation type="journal article" date="2020" name="Int. J. Syst. Evol. Microbiol.">
        <title>Reclassification of Streptomyces castelarensis and Streptomyces sporoclivatus as later heterotypic synonyms of Streptomyces antimycoticus.</title>
        <authorList>
            <person name="Komaki H."/>
            <person name="Tamura T."/>
        </authorList>
    </citation>
    <scope>NUCLEOTIDE SEQUENCE [LARGE SCALE GENOMIC DNA]</scope>
    <source>
        <strain evidence="13 14">NBRC 12839</strain>
    </source>
</reference>
<dbReference type="InterPro" id="IPR014043">
    <property type="entry name" value="Acyl_transferase_dom"/>
</dbReference>
<dbReference type="InterPro" id="IPR032821">
    <property type="entry name" value="PKS_assoc"/>
</dbReference>
<dbReference type="Pfam" id="PF02801">
    <property type="entry name" value="Ketoacyl-synt_C"/>
    <property type="match status" value="1"/>
</dbReference>
<keyword evidence="5" id="KW-0045">Antibiotic biosynthesis</keyword>
<feature type="region of interest" description="Disordered" evidence="9">
    <location>
        <begin position="1595"/>
        <end position="1614"/>
    </location>
</feature>
<dbReference type="InterPro" id="IPR016035">
    <property type="entry name" value="Acyl_Trfase/lysoPLipase"/>
</dbReference>
<dbReference type="Pfam" id="PF22953">
    <property type="entry name" value="SpnB_Rossmann"/>
    <property type="match status" value="1"/>
</dbReference>
<dbReference type="SUPFAM" id="SSF47336">
    <property type="entry name" value="ACP-like"/>
    <property type="match status" value="1"/>
</dbReference>
<feature type="domain" description="PKS/mFAS DH" evidence="12">
    <location>
        <begin position="760"/>
        <end position="1030"/>
    </location>
</feature>
<dbReference type="InterPro" id="IPR013968">
    <property type="entry name" value="PKS_KR"/>
</dbReference>
<dbReference type="Pfam" id="PF00698">
    <property type="entry name" value="Acyl_transf_1"/>
    <property type="match status" value="1"/>
</dbReference>
<dbReference type="PROSITE" id="PS52004">
    <property type="entry name" value="KS3_2"/>
    <property type="match status" value="1"/>
</dbReference>
<sequence length="1693" mass="174849">MAPTSLRSSRTGVFIGGWAQGYPSASDEGYALTGAATSVMSGRIAYALGLEGPALTVDTACSSSLVALHLASEALRRGECSLALAGGVTVMATPSTFVEFSRQRGLAPDGRCKAFAGAADGTGWGEGVGMLLVERLSDAQRLGHRVLAVVRGSAVNQDGASNGLTAPNGPSQQRVIRQALANARLSAADVDAVEAHGTGTTLGDPIEAQALLATYGQDRDPERPLWLGSLKSNIGHTQAAAGVAGVIKMVMAMRHGVLPRTLHVDEPTPKVDWSIGAVELLTEPAEWREEGRPRRAGVSAFGVSGTNAHVILEQAPEVAAESSQDRVAPVAVPWVLSAASEAGLRAQIERLRTFVDDHPVLDPVDVGWSLASTRALLPHRTVVVGTDLATLRRGLDAVELTGAVGADRGVVFVFPGQGSQWVGMALELAESSPVFAGRLGECADALAPLVEWSLWDVLGDEVALGRVDVVQPVLWAVMVSLAELWRSYGVVPSAVVGHSQGEIAAACVAGGLSLEDGARVVALRSRALLALSGRGGMVSVPVSADRLRDRPGLSVAAVNGPASTVVSGPDDVLEAVLVEFPEAKRIPVDYASHSAQVEEIRGQLAEALAGVEPCSGRVPFYSTVTGRLMDTAALDAGYWYRNLRETVEFRSTIEGLLELGHTVFVEASPHPVLTIGIQDTADATDTPIITTGSLRRDDGGLVSFLTALARLHVRGVAVEWRAAFAGLDAHAIDLPTYAFQRRRFWAASLRSTPGSAEVDHPLVGAVVPLPDSGGALLTGVLSLAGQPWLAEHSVSGVVLFPGTGFVELVLQAGLRLGCGVVEELTLEGPLVLPERGEVEVQVSVGGPGEGGRRSVSVFSCREGEWVRHAVGVVGVADVEVSAVEVWPPVGAERVGVEGVYGALAERGYAYGPVFQGLREAWRRGDELFVEAAVPEEARGDAARCAIHPALLDAGLHGVGLGGLITDDGGAYLPFSWSGVRLHAVGASAVRMALTPAGPDAVSLRVTDEAGEAVLSVDSLVLRPVPEGQLADARVGNRDALYRVEWVDVGVCGVGSCVEWGEVASGGVVPGCVVLSGVDVVGVLEVLRLWVGDERFGGSRLVVVTRGAVSVGGEGVEDVGGGAVWGLVRSAQSEHPGRFVLVDVGVDEGGVGGVVPDVVGLGESEVAVRGGRVWVPRLVGVSGAGVSGGAGSGGVVAGVGGGVALVTGGTGLLGGLVARHLVSVYGVGEVVLVSRRGWGAPGVGGLVGELEGLGARVRVVACDVGDRGAVAELVGSIEGLGVVVHAAGVVDDGVVGSLDGGRLVGVLGPKALGGWYLHEVTCGLDLSAFVLFSSAAGVLGNAGQGSYAAANGFLDALAAHRRAQGLPGVSIAWGFWEERSELTTDLAEVQLSRISRSVGTSISSKQGLDLFDAALAADEAMVLATPLNMPALREQAAAGTLPSILSGLVTAPVRRAVGTGGTPAGLRHELAGAPDAEREHRVVGLVREHVAGVLGHVSAESIDTARTFQEIGFDSLTAVELRNRISAATGVRLPATAVFDHPTPQLLAERVLAEVWGSLPAAAPTTPLPAIDDDPIVIVGMSCRFPGGVESPRICGAWSTRPPTRSPRCPRTGVGIWRPWPEPRKALVPRTPETADSSMTPLSSTPGSSVSRRVRRWRWIRSSGCCWRRPGRYSSGPELPPIRSKAAGPGFSRA</sequence>
<feature type="active site" description="Proton acceptor; for dehydratase activity" evidence="8">
    <location>
        <position position="792"/>
    </location>
</feature>
<dbReference type="InterPro" id="IPR001227">
    <property type="entry name" value="Ac_transferase_dom_sf"/>
</dbReference>
<feature type="compositionally biased region" description="Polar residues" evidence="9">
    <location>
        <begin position="1633"/>
        <end position="1646"/>
    </location>
</feature>
<dbReference type="EMBL" id="BJHV01000001">
    <property type="protein sequence ID" value="GDY40225.1"/>
    <property type="molecule type" value="Genomic_DNA"/>
</dbReference>
<feature type="region of interest" description="Disordered" evidence="9">
    <location>
        <begin position="1628"/>
        <end position="1648"/>
    </location>
</feature>
<dbReference type="SUPFAM" id="SSF53901">
    <property type="entry name" value="Thiolase-like"/>
    <property type="match status" value="2"/>
</dbReference>
<feature type="domain" description="Carrier" evidence="10">
    <location>
        <begin position="1476"/>
        <end position="1554"/>
    </location>
</feature>